<accession>A0A144MIC2</accession>
<gene>
    <name evidence="2" type="ORF">A2T55_16305</name>
</gene>
<sequence length="351" mass="39741">MVRFIGPDAETWDRLAAHSQNIFQTRDFAEAWWAAYQPRGEMMVLVDRADDPQCILPLYRRGKTVPLIRQIGHGPADELGPLTAPANRGLVTELLRSELDSDLRRGVLVLHDVPEEGLWNEHLNGELIRSTPGPSVDLSMGSWDDFLSSRSRSFRKEVRHQRNRIERDFTMSIRASTAETIEDDLNHLFRLHRMRWGSDAPFAKGEQAELIRQFAYRCLYRGRLRLTIMELDGRPTAALLGLRFSGVHASWQSGRDPEFEQYSVGSVLMMDGIRAAADDGATEYRLLRGGESYKKRLADQPRNTCTLAVSRGPVGAMASRAARARRKVERLVAERLQARDSKSPDSRNGNS</sequence>
<dbReference type="KEGG" id="bly:A2T55_16305"/>
<dbReference type="InterPro" id="IPR038740">
    <property type="entry name" value="BioF2-like_GNAT_dom"/>
</dbReference>
<dbReference type="SUPFAM" id="SSF55729">
    <property type="entry name" value="Acyl-CoA N-acyltransferases (Nat)"/>
    <property type="match status" value="1"/>
</dbReference>
<dbReference type="AlphaFoldDB" id="A0A144MIC2"/>
<dbReference type="EMBL" id="CP014869">
    <property type="protein sequence ID" value="AMT95077.1"/>
    <property type="molecule type" value="Genomic_DNA"/>
</dbReference>
<organism evidence="2 3">
    <name type="scientific">Brevibacterium linens</name>
    <dbReference type="NCBI Taxonomy" id="1703"/>
    <lineage>
        <taxon>Bacteria</taxon>
        <taxon>Bacillati</taxon>
        <taxon>Actinomycetota</taxon>
        <taxon>Actinomycetes</taxon>
        <taxon>Micrococcales</taxon>
        <taxon>Brevibacteriaceae</taxon>
        <taxon>Brevibacterium</taxon>
    </lineage>
</organism>
<dbReference type="Gene3D" id="3.40.630.30">
    <property type="match status" value="1"/>
</dbReference>
<name>A0A144MIC2_BRELN</name>
<reference evidence="3" key="1">
    <citation type="submission" date="2016-03" db="EMBL/GenBank/DDBJ databases">
        <authorList>
            <person name="Ploux O."/>
        </authorList>
    </citation>
    <scope>NUCLEOTIDE SEQUENCE [LARGE SCALE GENOMIC DNA]</scope>
    <source>
        <strain evidence="3">BS258</strain>
    </source>
</reference>
<evidence type="ECO:0000313" key="2">
    <source>
        <dbReference type="EMBL" id="AMT95077.1"/>
    </source>
</evidence>
<dbReference type="Proteomes" id="UP000075950">
    <property type="component" value="Chromosome"/>
</dbReference>
<dbReference type="Pfam" id="PF13480">
    <property type="entry name" value="Acetyltransf_6"/>
    <property type="match status" value="1"/>
</dbReference>
<evidence type="ECO:0000259" key="1">
    <source>
        <dbReference type="Pfam" id="PF13480"/>
    </source>
</evidence>
<proteinExistence type="predicted"/>
<evidence type="ECO:0000313" key="3">
    <source>
        <dbReference type="Proteomes" id="UP000075950"/>
    </source>
</evidence>
<protein>
    <recommendedName>
        <fullName evidence="1">BioF2-like acetyltransferase domain-containing protein</fullName>
    </recommendedName>
</protein>
<dbReference type="RefSeq" id="WP_062862565.1">
    <property type="nucleotide sequence ID" value="NZ_CP014869.1"/>
</dbReference>
<dbReference type="InterPro" id="IPR016181">
    <property type="entry name" value="Acyl_CoA_acyltransferase"/>
</dbReference>
<feature type="domain" description="BioF2-like acetyltransferase" evidence="1">
    <location>
        <begin position="152"/>
        <end position="295"/>
    </location>
</feature>